<dbReference type="EMBL" id="CP011125">
    <property type="protein sequence ID" value="AKF08490.1"/>
    <property type="molecule type" value="Genomic_DNA"/>
</dbReference>
<evidence type="ECO:0000313" key="2">
    <source>
        <dbReference type="EMBL" id="AKF08490.1"/>
    </source>
</evidence>
<keyword evidence="3" id="KW-1185">Reference proteome</keyword>
<proteinExistence type="predicted"/>
<evidence type="ECO:0008006" key="4">
    <source>
        <dbReference type="Google" id="ProtNLM"/>
    </source>
</evidence>
<dbReference type="AlphaFoldDB" id="A0A0F6W6E6"/>
<evidence type="ECO:0000313" key="3">
    <source>
        <dbReference type="Proteomes" id="UP000034883"/>
    </source>
</evidence>
<dbReference type="RefSeq" id="WP_053235626.1">
    <property type="nucleotide sequence ID" value="NZ_CP011125.1"/>
</dbReference>
<evidence type="ECO:0000256" key="1">
    <source>
        <dbReference type="SAM" id="SignalP"/>
    </source>
</evidence>
<feature type="signal peptide" evidence="1">
    <location>
        <begin position="1"/>
        <end position="23"/>
    </location>
</feature>
<name>A0A0F6W6E6_9BACT</name>
<organism evidence="2 3">
    <name type="scientific">Sandaracinus amylolyticus</name>
    <dbReference type="NCBI Taxonomy" id="927083"/>
    <lineage>
        <taxon>Bacteria</taxon>
        <taxon>Pseudomonadati</taxon>
        <taxon>Myxococcota</taxon>
        <taxon>Polyangia</taxon>
        <taxon>Polyangiales</taxon>
        <taxon>Sandaracinaceae</taxon>
        <taxon>Sandaracinus</taxon>
    </lineage>
</organism>
<gene>
    <name evidence="2" type="ORF">DB32_005639</name>
</gene>
<sequence length="203" mass="22521">MSLVRLAALALVVAMLVVSSARAQPPRMRPSAAEWSRAEATLRAHAERESRAILELTRQRAMGTTFWVRWQAGGGGLVVVRGDEVLSARGDATVARVLQLDRFVETRSWGALELLQLVRQLGEPIPLERDVIGATYARAFLRPRLEHGPDGARLVLHAFREGPPEAEPERRFHVTRAVLTVDPAYALAWSHADVVLDARGRER</sequence>
<dbReference type="STRING" id="927083.DB32_005639"/>
<dbReference type="Proteomes" id="UP000034883">
    <property type="component" value="Chromosome"/>
</dbReference>
<keyword evidence="1" id="KW-0732">Signal</keyword>
<accession>A0A0F6W6E6</accession>
<dbReference type="KEGG" id="samy:DB32_005639"/>
<protein>
    <recommendedName>
        <fullName evidence="4">Outer membrane lipoprotein carrier protein LolA</fullName>
    </recommendedName>
</protein>
<feature type="chain" id="PRO_5002511202" description="Outer membrane lipoprotein carrier protein LolA" evidence="1">
    <location>
        <begin position="24"/>
        <end position="203"/>
    </location>
</feature>
<reference evidence="2 3" key="1">
    <citation type="submission" date="2015-03" db="EMBL/GenBank/DDBJ databases">
        <title>Genome assembly of Sandaracinus amylolyticus DSM 53668.</title>
        <authorList>
            <person name="Sharma G."/>
            <person name="Subramanian S."/>
        </authorList>
    </citation>
    <scope>NUCLEOTIDE SEQUENCE [LARGE SCALE GENOMIC DNA]</scope>
    <source>
        <strain evidence="2 3">DSM 53668</strain>
    </source>
</reference>